<keyword evidence="1" id="KW-0805">Transcription regulation</keyword>
<dbReference type="EMBL" id="BART01016609">
    <property type="protein sequence ID" value="GAG83911.1"/>
    <property type="molecule type" value="Genomic_DNA"/>
</dbReference>
<keyword evidence="3" id="KW-0804">Transcription</keyword>
<evidence type="ECO:0000256" key="1">
    <source>
        <dbReference type="ARBA" id="ARBA00023015"/>
    </source>
</evidence>
<evidence type="ECO:0000256" key="2">
    <source>
        <dbReference type="ARBA" id="ARBA00023125"/>
    </source>
</evidence>
<dbReference type="PRINTS" id="PR00033">
    <property type="entry name" value="HTHASNC"/>
</dbReference>
<name>X1CI35_9ZZZZ</name>
<dbReference type="InterPro" id="IPR036390">
    <property type="entry name" value="WH_DNA-bd_sf"/>
</dbReference>
<dbReference type="InterPro" id="IPR000485">
    <property type="entry name" value="AsnC-type_HTH_dom"/>
</dbReference>
<dbReference type="SUPFAM" id="SSF46785">
    <property type="entry name" value="Winged helix' DNA-binding domain"/>
    <property type="match status" value="2"/>
</dbReference>
<dbReference type="GO" id="GO:0005829">
    <property type="term" value="C:cytosol"/>
    <property type="evidence" value="ECO:0007669"/>
    <property type="project" value="TreeGrafter"/>
</dbReference>
<dbReference type="Pfam" id="PF13412">
    <property type="entry name" value="HTH_24"/>
    <property type="match status" value="1"/>
</dbReference>
<dbReference type="PANTHER" id="PTHR30154">
    <property type="entry name" value="LEUCINE-RESPONSIVE REGULATORY PROTEIN"/>
    <property type="match status" value="1"/>
</dbReference>
<dbReference type="PROSITE" id="PS50956">
    <property type="entry name" value="HTH_ASNC_2"/>
    <property type="match status" value="1"/>
</dbReference>
<dbReference type="InterPro" id="IPR019888">
    <property type="entry name" value="Tscrpt_reg_AsnC-like"/>
</dbReference>
<evidence type="ECO:0000256" key="3">
    <source>
        <dbReference type="ARBA" id="ARBA00023163"/>
    </source>
</evidence>
<comment type="caution">
    <text evidence="5">The sequence shown here is derived from an EMBL/GenBank/DDBJ whole genome shotgun (WGS) entry which is preliminary data.</text>
</comment>
<organism evidence="5">
    <name type="scientific">marine sediment metagenome</name>
    <dbReference type="NCBI Taxonomy" id="412755"/>
    <lineage>
        <taxon>unclassified sequences</taxon>
        <taxon>metagenomes</taxon>
        <taxon>ecological metagenomes</taxon>
    </lineage>
</organism>
<dbReference type="AlphaFoldDB" id="X1CI35"/>
<evidence type="ECO:0000313" key="5">
    <source>
        <dbReference type="EMBL" id="GAG83911.1"/>
    </source>
</evidence>
<dbReference type="GO" id="GO:0043565">
    <property type="term" value="F:sequence-specific DNA binding"/>
    <property type="evidence" value="ECO:0007669"/>
    <property type="project" value="InterPro"/>
</dbReference>
<reference evidence="5" key="1">
    <citation type="journal article" date="2014" name="Front. Microbiol.">
        <title>High frequency of phylogenetically diverse reductive dehalogenase-homologous genes in deep subseafloor sedimentary metagenomes.</title>
        <authorList>
            <person name="Kawai M."/>
            <person name="Futagami T."/>
            <person name="Toyoda A."/>
            <person name="Takaki Y."/>
            <person name="Nishi S."/>
            <person name="Hori S."/>
            <person name="Arai W."/>
            <person name="Tsubouchi T."/>
            <person name="Morono Y."/>
            <person name="Uchiyama I."/>
            <person name="Ito T."/>
            <person name="Fujiyama A."/>
            <person name="Inagaki F."/>
            <person name="Takami H."/>
        </authorList>
    </citation>
    <scope>NUCLEOTIDE SEQUENCE</scope>
    <source>
        <strain evidence="5">Expedition CK06-06</strain>
    </source>
</reference>
<evidence type="ECO:0000259" key="4">
    <source>
        <dbReference type="PROSITE" id="PS50956"/>
    </source>
</evidence>
<dbReference type="GO" id="GO:0043200">
    <property type="term" value="P:response to amino acid"/>
    <property type="evidence" value="ECO:0007669"/>
    <property type="project" value="TreeGrafter"/>
</dbReference>
<feature type="non-terminal residue" evidence="5">
    <location>
        <position position="253"/>
    </location>
</feature>
<keyword evidence="2" id="KW-0238">DNA-binding</keyword>
<dbReference type="PANTHER" id="PTHR30154:SF34">
    <property type="entry name" value="TRANSCRIPTIONAL REGULATOR AZLB"/>
    <property type="match status" value="1"/>
</dbReference>
<proteinExistence type="predicted"/>
<sequence length="253" mass="28779">MDDIDTLIIRSLVLNSRLTYRELADMTDMSVSAIHKRVRGLEDDGTILAYIARPSTIALKYIWVTIFGRSNAKSMDAVSKELGQHEGVNMVLINAGKFLYIKIYLRSIAELQEYSSHISKVAQISEPSVGINNVSYMTTPEALTSIDYKILKTLNRDARKPIVDIAEDVGVSAKTVRKRLNHMIEHNLAQFTIEWAPAHENTYLTLFYLYLNEAMDLNLMVQHLTTRFSQPLQYCFTYSNIPNLILLVTTTKV</sequence>
<feature type="domain" description="HTH asnC-type" evidence="4">
    <location>
        <begin position="1"/>
        <end position="70"/>
    </location>
</feature>
<dbReference type="Pfam" id="PF13404">
    <property type="entry name" value="HTH_AsnC-type"/>
    <property type="match status" value="1"/>
</dbReference>
<protein>
    <recommendedName>
        <fullName evidence="4">HTH asnC-type domain-containing protein</fullName>
    </recommendedName>
</protein>
<dbReference type="Gene3D" id="1.10.10.10">
    <property type="entry name" value="Winged helix-like DNA-binding domain superfamily/Winged helix DNA-binding domain"/>
    <property type="match status" value="2"/>
</dbReference>
<dbReference type="SMART" id="SM00344">
    <property type="entry name" value="HTH_ASNC"/>
    <property type="match status" value="1"/>
</dbReference>
<gene>
    <name evidence="5" type="ORF">S01H4_31892</name>
</gene>
<accession>X1CI35</accession>
<dbReference type="InterPro" id="IPR036388">
    <property type="entry name" value="WH-like_DNA-bd_sf"/>
</dbReference>